<evidence type="ECO:0000313" key="2">
    <source>
        <dbReference type="Proteomes" id="UP000320730"/>
    </source>
</evidence>
<dbReference type="EMBL" id="SFAN01000088">
    <property type="protein sequence ID" value="TRV22025.1"/>
    <property type="molecule type" value="Genomic_DNA"/>
</dbReference>
<organism evidence="1 2">
    <name type="scientific">Microcystis flos-aquae Mf_WU_F_19750830_S460</name>
    <dbReference type="NCBI Taxonomy" id="2486237"/>
    <lineage>
        <taxon>Bacteria</taxon>
        <taxon>Bacillati</taxon>
        <taxon>Cyanobacteriota</taxon>
        <taxon>Cyanophyceae</taxon>
        <taxon>Oscillatoriophycideae</taxon>
        <taxon>Chroococcales</taxon>
        <taxon>Microcystaceae</taxon>
        <taxon>Microcystis</taxon>
    </lineage>
</organism>
<dbReference type="AlphaFoldDB" id="A0A552LP89"/>
<protein>
    <submittedName>
        <fullName evidence="1">Uncharacterized protein</fullName>
    </submittedName>
</protein>
<comment type="caution">
    <text evidence="1">The sequence shown here is derived from an EMBL/GenBank/DDBJ whole genome shotgun (WGS) entry which is preliminary data.</text>
</comment>
<dbReference type="Proteomes" id="UP000320730">
    <property type="component" value="Unassembled WGS sequence"/>
</dbReference>
<accession>A0A552LP89</accession>
<name>A0A552LP89_9CHRO</name>
<gene>
    <name evidence="1" type="ORF">EWV40_10815</name>
</gene>
<proteinExistence type="predicted"/>
<sequence length="69" mass="8006">MVVDSALYSQENPKIIEDLNWITRVSLTIKKAKDLIQSVSIESLKDLETIESVEKKLIVKLEEKGYKWK</sequence>
<reference evidence="1 2" key="1">
    <citation type="submission" date="2019-01" db="EMBL/GenBank/DDBJ databases">
        <title>Coherence of Microcystis species and biogeography revealed through population genomics.</title>
        <authorList>
            <person name="Perez-Carrascal O.M."/>
            <person name="Terrat Y."/>
            <person name="Giani A."/>
            <person name="Fortin N."/>
            <person name="Tromas N."/>
            <person name="Shapiro B.J."/>
        </authorList>
    </citation>
    <scope>NUCLEOTIDE SEQUENCE [LARGE SCALE GENOMIC DNA]</scope>
    <source>
        <strain evidence="1">Mf_WU_F_19750830_S460</strain>
    </source>
</reference>
<evidence type="ECO:0000313" key="1">
    <source>
        <dbReference type="EMBL" id="TRV22025.1"/>
    </source>
</evidence>